<protein>
    <submittedName>
        <fullName evidence="6">ScbR family autoregulator-binding transcription factor</fullName>
    </submittedName>
</protein>
<evidence type="ECO:0000256" key="4">
    <source>
        <dbReference type="PROSITE-ProRule" id="PRU00335"/>
    </source>
</evidence>
<evidence type="ECO:0000256" key="1">
    <source>
        <dbReference type="ARBA" id="ARBA00023015"/>
    </source>
</evidence>
<dbReference type="SUPFAM" id="SSF48498">
    <property type="entry name" value="Tetracyclin repressor-like, C-terminal domain"/>
    <property type="match status" value="1"/>
</dbReference>
<keyword evidence="2 4" id="KW-0238">DNA-binding</keyword>
<dbReference type="InterPro" id="IPR047923">
    <property type="entry name" value="ArpA-like"/>
</dbReference>
<sequence length="222" mass="24292">MGNTEGNALQKRAIATRQAVVAAAAEVFNRLGYVKAGLQEIIAESGVTKGSLYFHFSSKEQLARAVIDEGCATLESACSQQFDSRTTALETLIGISYVMIDPSNNDDLVLAAFRLLNEMGDFRGTGNVVFDQWISTYQALAARAVEEGDFRADTNPDEAGRLLLEMAFGTRLLAAATDTLRERPERMTTAWKVFLPGLVDDAKVDYFSQFAARRLSSYLVPS</sequence>
<keyword evidence="3" id="KW-0804">Transcription</keyword>
<reference evidence="6 7" key="1">
    <citation type="submission" date="2023-10" db="EMBL/GenBank/DDBJ databases">
        <title>Development of a sustainable strategy for remediation of hydrocarbon-contaminated territories based on the waste exchange concept.</title>
        <authorList>
            <person name="Krivoruchko A."/>
        </authorList>
    </citation>
    <scope>NUCLEOTIDE SEQUENCE [LARGE SCALE GENOMIC DNA]</scope>
    <source>
        <strain evidence="6 7">IEGM 60</strain>
    </source>
</reference>
<dbReference type="SUPFAM" id="SSF46689">
    <property type="entry name" value="Homeodomain-like"/>
    <property type="match status" value="1"/>
</dbReference>
<dbReference type="InterPro" id="IPR054126">
    <property type="entry name" value="CprB_TetR_C"/>
</dbReference>
<dbReference type="Proteomes" id="UP001185737">
    <property type="component" value="Unassembled WGS sequence"/>
</dbReference>
<dbReference type="PROSITE" id="PS50977">
    <property type="entry name" value="HTH_TETR_2"/>
    <property type="match status" value="1"/>
</dbReference>
<dbReference type="PANTHER" id="PTHR30055:SF234">
    <property type="entry name" value="HTH-TYPE TRANSCRIPTIONAL REGULATOR BETI"/>
    <property type="match status" value="1"/>
</dbReference>
<evidence type="ECO:0000313" key="7">
    <source>
        <dbReference type="Proteomes" id="UP001185737"/>
    </source>
</evidence>
<dbReference type="InterPro" id="IPR050109">
    <property type="entry name" value="HTH-type_TetR-like_transc_reg"/>
</dbReference>
<keyword evidence="1" id="KW-0805">Transcription regulation</keyword>
<proteinExistence type="predicted"/>
<dbReference type="Gene3D" id="1.10.357.10">
    <property type="entry name" value="Tetracycline Repressor, domain 2"/>
    <property type="match status" value="1"/>
</dbReference>
<name>A0ABU4CQX8_RHOJO</name>
<evidence type="ECO:0000313" key="6">
    <source>
        <dbReference type="EMBL" id="MDV6285966.1"/>
    </source>
</evidence>
<dbReference type="NCBIfam" id="NF041196">
    <property type="entry name" value="ScbR_bind_reg"/>
    <property type="match status" value="1"/>
</dbReference>
<feature type="domain" description="HTH tetR-type" evidence="5">
    <location>
        <begin position="14"/>
        <end position="74"/>
    </location>
</feature>
<organism evidence="6 7">
    <name type="scientific">Rhodococcus jostii</name>
    <dbReference type="NCBI Taxonomy" id="132919"/>
    <lineage>
        <taxon>Bacteria</taxon>
        <taxon>Bacillati</taxon>
        <taxon>Actinomycetota</taxon>
        <taxon>Actinomycetes</taxon>
        <taxon>Mycobacteriales</taxon>
        <taxon>Nocardiaceae</taxon>
        <taxon>Rhodococcus</taxon>
    </lineage>
</organism>
<dbReference type="PRINTS" id="PR00455">
    <property type="entry name" value="HTHTETR"/>
</dbReference>
<evidence type="ECO:0000256" key="2">
    <source>
        <dbReference type="ARBA" id="ARBA00023125"/>
    </source>
</evidence>
<dbReference type="RefSeq" id="WP_317571231.1">
    <property type="nucleotide sequence ID" value="NZ_JAWLKA010000031.1"/>
</dbReference>
<dbReference type="PANTHER" id="PTHR30055">
    <property type="entry name" value="HTH-TYPE TRANSCRIPTIONAL REGULATOR RUTR"/>
    <property type="match status" value="1"/>
</dbReference>
<dbReference type="InterPro" id="IPR036271">
    <property type="entry name" value="Tet_transcr_reg_TetR-rel_C_sf"/>
</dbReference>
<dbReference type="InterPro" id="IPR009057">
    <property type="entry name" value="Homeodomain-like_sf"/>
</dbReference>
<comment type="caution">
    <text evidence="6">The sequence shown here is derived from an EMBL/GenBank/DDBJ whole genome shotgun (WGS) entry which is preliminary data.</text>
</comment>
<keyword evidence="7" id="KW-1185">Reference proteome</keyword>
<feature type="DNA-binding region" description="H-T-H motif" evidence="4">
    <location>
        <begin position="37"/>
        <end position="56"/>
    </location>
</feature>
<dbReference type="Pfam" id="PF21935">
    <property type="entry name" value="TetR_C_45"/>
    <property type="match status" value="1"/>
</dbReference>
<dbReference type="Pfam" id="PF00440">
    <property type="entry name" value="TetR_N"/>
    <property type="match status" value="1"/>
</dbReference>
<evidence type="ECO:0000256" key="3">
    <source>
        <dbReference type="ARBA" id="ARBA00023163"/>
    </source>
</evidence>
<dbReference type="InterPro" id="IPR001647">
    <property type="entry name" value="HTH_TetR"/>
</dbReference>
<evidence type="ECO:0000259" key="5">
    <source>
        <dbReference type="PROSITE" id="PS50977"/>
    </source>
</evidence>
<gene>
    <name evidence="6" type="ORF">R3Q59_36375</name>
</gene>
<accession>A0ABU4CQX8</accession>
<dbReference type="EMBL" id="JAWLKA010000031">
    <property type="protein sequence ID" value="MDV6285966.1"/>
    <property type="molecule type" value="Genomic_DNA"/>
</dbReference>